<organism evidence="1 2">
    <name type="scientific">Phaseolus angularis</name>
    <name type="common">Azuki bean</name>
    <name type="synonym">Vigna angularis</name>
    <dbReference type="NCBI Taxonomy" id="3914"/>
    <lineage>
        <taxon>Eukaryota</taxon>
        <taxon>Viridiplantae</taxon>
        <taxon>Streptophyta</taxon>
        <taxon>Embryophyta</taxon>
        <taxon>Tracheophyta</taxon>
        <taxon>Spermatophyta</taxon>
        <taxon>Magnoliopsida</taxon>
        <taxon>eudicotyledons</taxon>
        <taxon>Gunneridae</taxon>
        <taxon>Pentapetalae</taxon>
        <taxon>rosids</taxon>
        <taxon>fabids</taxon>
        <taxon>Fabales</taxon>
        <taxon>Fabaceae</taxon>
        <taxon>Papilionoideae</taxon>
        <taxon>50 kb inversion clade</taxon>
        <taxon>NPAAA clade</taxon>
        <taxon>indigoferoid/millettioid clade</taxon>
        <taxon>Phaseoleae</taxon>
        <taxon>Vigna</taxon>
    </lineage>
</organism>
<gene>
    <name evidence="1" type="ORF">LR48_Vigan11g139000</name>
</gene>
<evidence type="ECO:0000313" key="2">
    <source>
        <dbReference type="Proteomes" id="UP000053144"/>
    </source>
</evidence>
<dbReference type="Proteomes" id="UP000053144">
    <property type="component" value="Chromosome 11"/>
</dbReference>
<name>A0A0L9VTE4_PHAAN</name>
<evidence type="ECO:0000313" key="1">
    <source>
        <dbReference type="EMBL" id="KOM58356.1"/>
    </source>
</evidence>
<proteinExistence type="predicted"/>
<dbReference type="Gramene" id="KOM58356">
    <property type="protein sequence ID" value="KOM58356"/>
    <property type="gene ID" value="LR48_Vigan11g139000"/>
</dbReference>
<protein>
    <submittedName>
        <fullName evidence="1">Uncharacterized protein</fullName>
    </submittedName>
</protein>
<reference evidence="2" key="1">
    <citation type="journal article" date="2015" name="Proc. Natl. Acad. Sci. U.S.A.">
        <title>Genome sequencing of adzuki bean (Vigna angularis) provides insight into high starch and low fat accumulation and domestication.</title>
        <authorList>
            <person name="Yang K."/>
            <person name="Tian Z."/>
            <person name="Chen C."/>
            <person name="Luo L."/>
            <person name="Zhao B."/>
            <person name="Wang Z."/>
            <person name="Yu L."/>
            <person name="Li Y."/>
            <person name="Sun Y."/>
            <person name="Li W."/>
            <person name="Chen Y."/>
            <person name="Li Y."/>
            <person name="Zhang Y."/>
            <person name="Ai D."/>
            <person name="Zhao J."/>
            <person name="Shang C."/>
            <person name="Ma Y."/>
            <person name="Wu B."/>
            <person name="Wang M."/>
            <person name="Gao L."/>
            <person name="Sun D."/>
            <person name="Zhang P."/>
            <person name="Guo F."/>
            <person name="Wang W."/>
            <person name="Li Y."/>
            <person name="Wang J."/>
            <person name="Varshney R.K."/>
            <person name="Wang J."/>
            <person name="Ling H.Q."/>
            <person name="Wan P."/>
        </authorList>
    </citation>
    <scope>NUCLEOTIDE SEQUENCE</scope>
    <source>
        <strain evidence="2">cv. Jingnong 6</strain>
    </source>
</reference>
<dbReference type="AlphaFoldDB" id="A0A0L9VTE4"/>
<sequence length="113" mass="12851">MFHYKRSLQTHVMTLILLELTHNHFNNFIIQLCPELLCDLLCDLFCDVLLQMYEDGREEDPKNCLMHMSVPTACTRFGCSSRPITVEPDDLRLANFHFSCPDGSEGGAGGHHP</sequence>
<dbReference type="EMBL" id="CM003381">
    <property type="protein sequence ID" value="KOM58356.1"/>
    <property type="molecule type" value="Genomic_DNA"/>
</dbReference>
<accession>A0A0L9VTE4</accession>